<evidence type="ECO:0000256" key="4">
    <source>
        <dbReference type="ARBA" id="ARBA00022454"/>
    </source>
</evidence>
<dbReference type="SUPFAM" id="SSF52540">
    <property type="entry name" value="P-loop containing nucleoside triphosphate hydrolases"/>
    <property type="match status" value="1"/>
</dbReference>
<dbReference type="Pfam" id="PF17065">
    <property type="entry name" value="UPF0669"/>
    <property type="match status" value="1"/>
</dbReference>
<keyword evidence="11" id="KW-0539">Nucleus</keyword>
<dbReference type="GO" id="GO:0005634">
    <property type="term" value="C:nucleus"/>
    <property type="evidence" value="ECO:0007669"/>
    <property type="project" value="UniProtKB-SubCell"/>
</dbReference>
<dbReference type="GO" id="GO:0003684">
    <property type="term" value="F:damaged DNA binding"/>
    <property type="evidence" value="ECO:0007669"/>
    <property type="project" value="TreeGrafter"/>
</dbReference>
<dbReference type="GO" id="GO:0030915">
    <property type="term" value="C:Smc5-Smc6 complex"/>
    <property type="evidence" value="ECO:0007669"/>
    <property type="project" value="TreeGrafter"/>
</dbReference>
<keyword evidence="9" id="KW-0233">DNA recombination</keyword>
<evidence type="ECO:0000256" key="5">
    <source>
        <dbReference type="ARBA" id="ARBA00022741"/>
    </source>
</evidence>
<keyword evidence="7" id="KW-0067">ATP-binding</keyword>
<proteinExistence type="inferred from homology"/>
<comment type="subcellular location">
    <subcellularLocation>
        <location evidence="2">Chromosome</location>
    </subcellularLocation>
    <subcellularLocation>
        <location evidence="1">Nucleus</location>
    </subcellularLocation>
</comment>
<keyword evidence="5" id="KW-0547">Nucleotide-binding</keyword>
<dbReference type="PANTHER" id="PTHR19306:SF6">
    <property type="entry name" value="STRUCTURAL MAINTENANCE OF CHROMOSOMES PROTEIN 6"/>
    <property type="match status" value="1"/>
</dbReference>
<comment type="similarity">
    <text evidence="3">Belongs to the SMC family. SMC6 subfamily.</text>
</comment>
<dbReference type="GO" id="GO:0000724">
    <property type="term" value="P:double-strand break repair via homologous recombination"/>
    <property type="evidence" value="ECO:0007669"/>
    <property type="project" value="TreeGrafter"/>
</dbReference>
<evidence type="ECO:0000313" key="12">
    <source>
        <dbReference type="Proteomes" id="UP000095283"/>
    </source>
</evidence>
<evidence type="ECO:0000256" key="1">
    <source>
        <dbReference type="ARBA" id="ARBA00004123"/>
    </source>
</evidence>
<evidence type="ECO:0000256" key="7">
    <source>
        <dbReference type="ARBA" id="ARBA00022840"/>
    </source>
</evidence>
<dbReference type="InterPro" id="IPR027417">
    <property type="entry name" value="P-loop_NTPase"/>
</dbReference>
<evidence type="ECO:0000313" key="13">
    <source>
        <dbReference type="WBParaSite" id="Hba_07878"/>
    </source>
</evidence>
<evidence type="ECO:0000256" key="11">
    <source>
        <dbReference type="ARBA" id="ARBA00023242"/>
    </source>
</evidence>
<keyword evidence="12" id="KW-1185">Reference proteome</keyword>
<dbReference type="GO" id="GO:0005524">
    <property type="term" value="F:ATP binding"/>
    <property type="evidence" value="ECO:0007669"/>
    <property type="project" value="UniProtKB-KW"/>
</dbReference>
<evidence type="ECO:0000256" key="2">
    <source>
        <dbReference type="ARBA" id="ARBA00004286"/>
    </source>
</evidence>
<sequence>MSMTVPPDFTKLPPTKDVEKEYGLVTTRISAAEKMVDRSITAEMLSDFRNDFEEGKKYYSKLKGFGQVTFHNYSYIYIYINSLQYNGDMMVDNNKKVINITVATHKKNIDDRTRKIRKDDVVQDLKGLSGGERSYTTACFIMALWDTMEAPFRCMDEFDVFMDMVNRKLIMELLAKLATEQYSHNQFIFFTPQGIKELGEKDRVQVFDMPKLFTVAGVVAPGNFSRYELKWPGALRIVVQTITGDADIYFSYSNKLVSYELEHHDASSASCGLDYIDVSSKPRPVYLGIYGHPSKGESSYRLLVLAGRNGTDEFEHGPELIERWDELAEQLDEYHSIYDDMLFGILEIIFAILGELL</sequence>
<evidence type="ECO:0000256" key="9">
    <source>
        <dbReference type="ARBA" id="ARBA00023172"/>
    </source>
</evidence>
<dbReference type="GO" id="GO:0003697">
    <property type="term" value="F:single-stranded DNA binding"/>
    <property type="evidence" value="ECO:0007669"/>
    <property type="project" value="TreeGrafter"/>
</dbReference>
<dbReference type="WBParaSite" id="Hba_07878">
    <property type="protein sequence ID" value="Hba_07878"/>
    <property type="gene ID" value="Hba_07878"/>
</dbReference>
<keyword evidence="8" id="KW-0175">Coiled coil</keyword>
<dbReference type="InterPro" id="IPR031420">
    <property type="entry name" value="UPF0669"/>
</dbReference>
<evidence type="ECO:0000256" key="10">
    <source>
        <dbReference type="ARBA" id="ARBA00023204"/>
    </source>
</evidence>
<keyword evidence="4" id="KW-0158">Chromosome</keyword>
<dbReference type="AlphaFoldDB" id="A0A1I7WRV7"/>
<dbReference type="Proteomes" id="UP000095283">
    <property type="component" value="Unplaced"/>
</dbReference>
<dbReference type="Gene3D" id="3.40.50.300">
    <property type="entry name" value="P-loop containing nucleotide triphosphate hydrolases"/>
    <property type="match status" value="1"/>
</dbReference>
<dbReference type="PANTHER" id="PTHR19306">
    <property type="entry name" value="STRUCTURAL MAINTENANCE OF CHROMOSOMES 5,6 SMC5, SMC6"/>
    <property type="match status" value="1"/>
</dbReference>
<keyword evidence="10" id="KW-0234">DNA repair</keyword>
<protein>
    <submittedName>
        <fullName evidence="13">SMC_N domain-containing protein</fullName>
    </submittedName>
</protein>
<evidence type="ECO:0000256" key="6">
    <source>
        <dbReference type="ARBA" id="ARBA00022763"/>
    </source>
</evidence>
<reference evidence="13" key="1">
    <citation type="submission" date="2016-11" db="UniProtKB">
        <authorList>
            <consortium name="WormBaseParasite"/>
        </authorList>
    </citation>
    <scope>IDENTIFICATION</scope>
</reference>
<evidence type="ECO:0000256" key="8">
    <source>
        <dbReference type="ARBA" id="ARBA00023054"/>
    </source>
</evidence>
<evidence type="ECO:0000256" key="3">
    <source>
        <dbReference type="ARBA" id="ARBA00006793"/>
    </source>
</evidence>
<keyword evidence="6" id="KW-0227">DNA damage</keyword>
<accession>A0A1I7WRV7</accession>
<dbReference type="GO" id="GO:0035861">
    <property type="term" value="C:site of double-strand break"/>
    <property type="evidence" value="ECO:0007669"/>
    <property type="project" value="TreeGrafter"/>
</dbReference>
<organism evidence="12 13">
    <name type="scientific">Heterorhabditis bacteriophora</name>
    <name type="common">Entomopathogenic nematode worm</name>
    <dbReference type="NCBI Taxonomy" id="37862"/>
    <lineage>
        <taxon>Eukaryota</taxon>
        <taxon>Metazoa</taxon>
        <taxon>Ecdysozoa</taxon>
        <taxon>Nematoda</taxon>
        <taxon>Chromadorea</taxon>
        <taxon>Rhabditida</taxon>
        <taxon>Rhabditina</taxon>
        <taxon>Rhabditomorpha</taxon>
        <taxon>Strongyloidea</taxon>
        <taxon>Heterorhabditidae</taxon>
        <taxon>Heterorhabditis</taxon>
    </lineage>
</organism>
<name>A0A1I7WRV7_HETBA</name>